<dbReference type="Gene3D" id="2.40.40.10">
    <property type="entry name" value="RlpA-like domain"/>
    <property type="match status" value="1"/>
</dbReference>
<dbReference type="Proteomes" id="UP001445335">
    <property type="component" value="Unassembled WGS sequence"/>
</dbReference>
<dbReference type="GO" id="GO:0005576">
    <property type="term" value="C:extracellular region"/>
    <property type="evidence" value="ECO:0007669"/>
    <property type="project" value="InterPro"/>
</dbReference>
<evidence type="ECO:0000313" key="10">
    <source>
        <dbReference type="EMBL" id="KAK9843423.1"/>
    </source>
</evidence>
<evidence type="ECO:0008006" key="12">
    <source>
        <dbReference type="Google" id="ProtNLM"/>
    </source>
</evidence>
<reference evidence="10 11" key="1">
    <citation type="journal article" date="2024" name="Nat. Commun.">
        <title>Phylogenomics reveals the evolutionary origins of lichenization in chlorophyte algae.</title>
        <authorList>
            <person name="Puginier C."/>
            <person name="Libourel C."/>
            <person name="Otte J."/>
            <person name="Skaloud P."/>
            <person name="Haon M."/>
            <person name="Grisel S."/>
            <person name="Petersen M."/>
            <person name="Berrin J.G."/>
            <person name="Delaux P.M."/>
            <person name="Dal Grande F."/>
            <person name="Keller J."/>
        </authorList>
    </citation>
    <scope>NUCLEOTIDE SEQUENCE [LARGE SCALE GENOMIC DNA]</scope>
    <source>
        <strain evidence="10 11">SAG 245.80</strain>
    </source>
</reference>
<dbReference type="Pfam" id="PF01357">
    <property type="entry name" value="Expansin_C"/>
    <property type="match status" value="1"/>
</dbReference>
<evidence type="ECO:0000256" key="7">
    <source>
        <dbReference type="SAM" id="SignalP"/>
    </source>
</evidence>
<keyword evidence="6" id="KW-0472">Membrane</keyword>
<accession>A0AAW1SDG2</accession>
<keyword evidence="4" id="KW-0964">Secreted</keyword>
<dbReference type="InterPro" id="IPR036908">
    <property type="entry name" value="RlpA-like_sf"/>
</dbReference>
<dbReference type="InterPro" id="IPR002963">
    <property type="entry name" value="Expansin"/>
</dbReference>
<dbReference type="InterPro" id="IPR009009">
    <property type="entry name" value="RlpA-like_DPBB"/>
</dbReference>
<feature type="signal peptide" evidence="7">
    <location>
        <begin position="1"/>
        <end position="22"/>
    </location>
</feature>
<feature type="domain" description="Expansin-like CBD" evidence="9">
    <location>
        <begin position="161"/>
        <end position="230"/>
    </location>
</feature>
<dbReference type="Pfam" id="PF03330">
    <property type="entry name" value="DPBB_1"/>
    <property type="match status" value="1"/>
</dbReference>
<dbReference type="SUPFAM" id="SSF49590">
    <property type="entry name" value="PHL pollen allergen"/>
    <property type="match status" value="1"/>
</dbReference>
<name>A0AAW1SDG2_9CHLO</name>
<gene>
    <name evidence="10" type="ORF">WJX81_001771</name>
</gene>
<dbReference type="CDD" id="cd22271">
    <property type="entry name" value="DPBB_EXP_N-like"/>
    <property type="match status" value="1"/>
</dbReference>
<organism evidence="10 11">
    <name type="scientific">Elliptochloris bilobata</name>
    <dbReference type="NCBI Taxonomy" id="381761"/>
    <lineage>
        <taxon>Eukaryota</taxon>
        <taxon>Viridiplantae</taxon>
        <taxon>Chlorophyta</taxon>
        <taxon>core chlorophytes</taxon>
        <taxon>Trebouxiophyceae</taxon>
        <taxon>Trebouxiophyceae incertae sedis</taxon>
        <taxon>Elliptochloris clade</taxon>
        <taxon>Elliptochloris</taxon>
    </lineage>
</organism>
<dbReference type="GO" id="GO:0009664">
    <property type="term" value="P:plant-type cell wall organization"/>
    <property type="evidence" value="ECO:0007669"/>
    <property type="project" value="InterPro"/>
</dbReference>
<comment type="subcellular location">
    <subcellularLocation>
        <location evidence="1">Membrane</location>
        <topology evidence="1">Peripheral membrane protein</topology>
    </subcellularLocation>
    <subcellularLocation>
        <location evidence="2">Secreted</location>
        <location evidence="2">Cell wall</location>
    </subcellularLocation>
</comment>
<evidence type="ECO:0000259" key="9">
    <source>
        <dbReference type="PROSITE" id="PS50843"/>
    </source>
</evidence>
<comment type="similarity">
    <text evidence="3">Belongs to the expansin family. Expansin A subfamily.</text>
</comment>
<dbReference type="PROSITE" id="PS50842">
    <property type="entry name" value="EXPANSIN_EG45"/>
    <property type="match status" value="1"/>
</dbReference>
<evidence type="ECO:0000313" key="11">
    <source>
        <dbReference type="Proteomes" id="UP001445335"/>
    </source>
</evidence>
<evidence type="ECO:0000256" key="2">
    <source>
        <dbReference type="ARBA" id="ARBA00004191"/>
    </source>
</evidence>
<keyword evidence="4" id="KW-0134">Cell wall</keyword>
<dbReference type="EMBL" id="JALJOU010000006">
    <property type="protein sequence ID" value="KAK9843423.1"/>
    <property type="molecule type" value="Genomic_DNA"/>
</dbReference>
<dbReference type="PRINTS" id="PR01225">
    <property type="entry name" value="EXPANSNFAMLY"/>
</dbReference>
<evidence type="ECO:0000256" key="6">
    <source>
        <dbReference type="ARBA" id="ARBA00023136"/>
    </source>
</evidence>
<dbReference type="PANTHER" id="PTHR31867">
    <property type="entry name" value="EXPANSIN-A15"/>
    <property type="match status" value="1"/>
</dbReference>
<dbReference type="InterPro" id="IPR036749">
    <property type="entry name" value="Expansin_CBD_sf"/>
</dbReference>
<dbReference type="InterPro" id="IPR007112">
    <property type="entry name" value="Expansin/allergen_DPBB_dom"/>
</dbReference>
<dbReference type="SMART" id="SM00837">
    <property type="entry name" value="DPBB_1"/>
    <property type="match status" value="1"/>
</dbReference>
<evidence type="ECO:0000256" key="5">
    <source>
        <dbReference type="ARBA" id="ARBA00022729"/>
    </source>
</evidence>
<protein>
    <recommendedName>
        <fullName evidence="12">Expansin-like EG45 domain-containing protein</fullName>
    </recommendedName>
</protein>
<proteinExistence type="inferred from homology"/>
<sequence>MTRLMHALLLSSCLVLVALVQGAPIGSVYHANVTVFSTNALRGATTGGSCGYGSLNPSGAIGATANDNPVVAGLPQSGCGSCVRITCDTSASPDCKPGAQPVTVTIIDSCPGCSFNIPVPLFTTLADPRFGVLPVAYQQVDCNWAGSITIRVLEFRTVNASYLKLILFNVAGPATIRAVAVKSTGASDDTYVPLMNNYGAVWEGKALPPAPLDVQVTNGAGTTLVAGNAIKDSAQGDVPTSVQFVVAS</sequence>
<comment type="caution">
    <text evidence="10">The sequence shown here is derived from an EMBL/GenBank/DDBJ whole genome shotgun (WGS) entry which is preliminary data.</text>
</comment>
<evidence type="ECO:0000256" key="1">
    <source>
        <dbReference type="ARBA" id="ARBA00004170"/>
    </source>
</evidence>
<dbReference type="GO" id="GO:0016020">
    <property type="term" value="C:membrane"/>
    <property type="evidence" value="ECO:0007669"/>
    <property type="project" value="UniProtKB-SubCell"/>
</dbReference>
<keyword evidence="5 7" id="KW-0732">Signal</keyword>
<keyword evidence="11" id="KW-1185">Reference proteome</keyword>
<dbReference type="InterPro" id="IPR007118">
    <property type="entry name" value="Expan_Lol_pI"/>
</dbReference>
<dbReference type="PROSITE" id="PS50843">
    <property type="entry name" value="EXPANSIN_CBD"/>
    <property type="match status" value="1"/>
</dbReference>
<feature type="domain" description="Expansin-like EG45" evidence="8">
    <location>
        <begin position="47"/>
        <end position="147"/>
    </location>
</feature>
<dbReference type="Gene3D" id="2.60.40.760">
    <property type="entry name" value="Expansin, cellulose-binding-like domain"/>
    <property type="match status" value="1"/>
</dbReference>
<dbReference type="SUPFAM" id="SSF50685">
    <property type="entry name" value="Barwin-like endoglucanases"/>
    <property type="match status" value="1"/>
</dbReference>
<dbReference type="InterPro" id="IPR007117">
    <property type="entry name" value="Expansin_CBD"/>
</dbReference>
<evidence type="ECO:0000259" key="8">
    <source>
        <dbReference type="PROSITE" id="PS50842"/>
    </source>
</evidence>
<feature type="chain" id="PRO_5043373984" description="Expansin-like EG45 domain-containing protein" evidence="7">
    <location>
        <begin position="23"/>
        <end position="248"/>
    </location>
</feature>
<evidence type="ECO:0000256" key="3">
    <source>
        <dbReference type="ARBA" id="ARBA00005392"/>
    </source>
</evidence>
<dbReference type="AlphaFoldDB" id="A0AAW1SDG2"/>
<evidence type="ECO:0000256" key="4">
    <source>
        <dbReference type="ARBA" id="ARBA00022512"/>
    </source>
</evidence>